<name>A0A9E6R9V9_9HYPH</name>
<evidence type="ECO:0000313" key="3">
    <source>
        <dbReference type="Proteomes" id="UP000825701"/>
    </source>
</evidence>
<dbReference type="RefSeq" id="WP_261404003.1">
    <property type="nucleotide sequence ID" value="NZ_CP081869.1"/>
</dbReference>
<feature type="compositionally biased region" description="Basic and acidic residues" evidence="1">
    <location>
        <begin position="27"/>
        <end position="37"/>
    </location>
</feature>
<evidence type="ECO:0000313" key="2">
    <source>
        <dbReference type="EMBL" id="QZO00809.1"/>
    </source>
</evidence>
<evidence type="ECO:0000256" key="1">
    <source>
        <dbReference type="SAM" id="MobiDB-lite"/>
    </source>
</evidence>
<accession>A0A9E6R9V9</accession>
<reference evidence="2" key="1">
    <citation type="submission" date="2021-08" db="EMBL/GenBank/DDBJ databases">
        <authorList>
            <person name="Zhang H."/>
            <person name="Xu M."/>
            <person name="Yu Z."/>
            <person name="Yang L."/>
            <person name="Cai Y."/>
        </authorList>
    </citation>
    <scope>NUCLEOTIDE SEQUENCE</scope>
    <source>
        <strain evidence="2">CHL1</strain>
    </source>
</reference>
<dbReference type="EMBL" id="CP081869">
    <property type="protein sequence ID" value="QZO00809.1"/>
    <property type="molecule type" value="Genomic_DNA"/>
</dbReference>
<dbReference type="AlphaFoldDB" id="A0A9E6R9V9"/>
<keyword evidence="3" id="KW-1185">Reference proteome</keyword>
<gene>
    <name evidence="2" type="ORF">K6K41_03845</name>
</gene>
<dbReference type="Proteomes" id="UP000825701">
    <property type="component" value="Chromosome"/>
</dbReference>
<sequence>MRLRRYGLIPQRSQRFNHAMAPGRTKAVADRPDDRHGRSGHAAHVARANSCTKTERETLASKWGAKLFADTCAKSCFLMRHSVQKMRSRCYLHDASRLKVGAV</sequence>
<protein>
    <submittedName>
        <fullName evidence="2">Uncharacterized protein</fullName>
    </submittedName>
</protein>
<feature type="region of interest" description="Disordered" evidence="1">
    <location>
        <begin position="24"/>
        <end position="49"/>
    </location>
</feature>
<proteinExistence type="predicted"/>
<dbReference type="KEGG" id="cmet:K6K41_03845"/>
<organism evidence="2 3">
    <name type="scientific">Chenggangzhangella methanolivorans</name>
    <dbReference type="NCBI Taxonomy" id="1437009"/>
    <lineage>
        <taxon>Bacteria</taxon>
        <taxon>Pseudomonadati</taxon>
        <taxon>Pseudomonadota</taxon>
        <taxon>Alphaproteobacteria</taxon>
        <taxon>Hyphomicrobiales</taxon>
        <taxon>Methylopilaceae</taxon>
        <taxon>Chenggangzhangella</taxon>
    </lineage>
</organism>